<gene>
    <name evidence="6" type="ORF">G3572_05980</name>
</gene>
<dbReference type="Gene3D" id="3.40.50.980">
    <property type="match status" value="2"/>
</dbReference>
<dbReference type="InterPro" id="IPR036736">
    <property type="entry name" value="ACP-like_sf"/>
</dbReference>
<comment type="cofactor">
    <cofactor evidence="1">
        <name>pantetheine 4'-phosphate</name>
        <dbReference type="ChEBI" id="CHEBI:47942"/>
    </cofactor>
</comment>
<evidence type="ECO:0000313" key="6">
    <source>
        <dbReference type="EMBL" id="NEX45746.1"/>
    </source>
</evidence>
<dbReference type="GO" id="GO:0005737">
    <property type="term" value="C:cytoplasm"/>
    <property type="evidence" value="ECO:0007669"/>
    <property type="project" value="TreeGrafter"/>
</dbReference>
<organism evidence="6 7">
    <name type="scientific">Pseudotabrizicola algicola</name>
    <dbReference type="NCBI Taxonomy" id="2709381"/>
    <lineage>
        <taxon>Bacteria</taxon>
        <taxon>Pseudomonadati</taxon>
        <taxon>Pseudomonadota</taxon>
        <taxon>Alphaproteobacteria</taxon>
        <taxon>Rhodobacterales</taxon>
        <taxon>Paracoccaceae</taxon>
        <taxon>Pseudotabrizicola</taxon>
    </lineage>
</organism>
<protein>
    <submittedName>
        <fullName evidence="6">Amino acid adenylation domain-containing protein</fullName>
    </submittedName>
</protein>
<dbReference type="PROSITE" id="PS00012">
    <property type="entry name" value="PHOSPHOPANTETHEINE"/>
    <property type="match status" value="1"/>
</dbReference>
<dbReference type="SMART" id="SM00824">
    <property type="entry name" value="PKS_TE"/>
    <property type="match status" value="1"/>
</dbReference>
<feature type="region of interest" description="Disordered" evidence="4">
    <location>
        <begin position="596"/>
        <end position="616"/>
    </location>
</feature>
<dbReference type="InterPro" id="IPR020802">
    <property type="entry name" value="TesA-like"/>
</dbReference>
<dbReference type="Proteomes" id="UP000481421">
    <property type="component" value="Unassembled WGS sequence"/>
</dbReference>
<dbReference type="SUPFAM" id="SSF53474">
    <property type="entry name" value="alpha/beta-Hydrolases"/>
    <property type="match status" value="1"/>
</dbReference>
<dbReference type="Gene3D" id="3.40.50.1820">
    <property type="entry name" value="alpha/beta hydrolase"/>
    <property type="match status" value="1"/>
</dbReference>
<dbReference type="Gene3D" id="2.30.38.10">
    <property type="entry name" value="Luciferase, Domain 3"/>
    <property type="match status" value="1"/>
</dbReference>
<keyword evidence="2" id="KW-0596">Phosphopantetheine</keyword>
<dbReference type="InterPro" id="IPR020845">
    <property type="entry name" value="AMP-binding_CS"/>
</dbReference>
<dbReference type="Pfam" id="PF00501">
    <property type="entry name" value="AMP-binding"/>
    <property type="match status" value="1"/>
</dbReference>
<feature type="region of interest" description="Disordered" evidence="4">
    <location>
        <begin position="1"/>
        <end position="27"/>
    </location>
</feature>
<dbReference type="RefSeq" id="WP_164609709.1">
    <property type="nucleotide sequence ID" value="NZ_JAAIKE010000001.1"/>
</dbReference>
<dbReference type="PANTHER" id="PTHR45527">
    <property type="entry name" value="NONRIBOSOMAL PEPTIDE SYNTHETASE"/>
    <property type="match status" value="1"/>
</dbReference>
<dbReference type="InterPro" id="IPR045851">
    <property type="entry name" value="AMP-bd_C_sf"/>
</dbReference>
<feature type="domain" description="Carrier" evidence="5">
    <location>
        <begin position="994"/>
        <end position="1069"/>
    </location>
</feature>
<keyword evidence="3" id="KW-0597">Phosphoprotein</keyword>
<dbReference type="InterPro" id="IPR009081">
    <property type="entry name" value="PP-bd_ACP"/>
</dbReference>
<dbReference type="Pfam" id="PF00550">
    <property type="entry name" value="PP-binding"/>
    <property type="match status" value="1"/>
</dbReference>
<dbReference type="Gene3D" id="3.30.559.10">
    <property type="entry name" value="Chloramphenicol acetyltransferase-like domain"/>
    <property type="match status" value="1"/>
</dbReference>
<dbReference type="Gene3D" id="3.30.559.30">
    <property type="entry name" value="Nonribosomal peptide synthetase, condensation domain"/>
    <property type="match status" value="1"/>
</dbReference>
<dbReference type="Pfam" id="PF00668">
    <property type="entry name" value="Condensation"/>
    <property type="match status" value="1"/>
</dbReference>
<evidence type="ECO:0000256" key="4">
    <source>
        <dbReference type="SAM" id="MobiDB-lite"/>
    </source>
</evidence>
<dbReference type="NCBIfam" id="TIGR01733">
    <property type="entry name" value="AA-adenyl-dom"/>
    <property type="match status" value="1"/>
</dbReference>
<comment type="caution">
    <text evidence="6">The sequence shown here is derived from an EMBL/GenBank/DDBJ whole genome shotgun (WGS) entry which is preliminary data.</text>
</comment>
<dbReference type="InterPro" id="IPR023213">
    <property type="entry name" value="CAT-like_dom_sf"/>
</dbReference>
<dbReference type="EMBL" id="JAAIKE010000001">
    <property type="protein sequence ID" value="NEX45746.1"/>
    <property type="molecule type" value="Genomic_DNA"/>
</dbReference>
<dbReference type="Gene3D" id="3.30.300.30">
    <property type="match status" value="1"/>
</dbReference>
<dbReference type="Gene3D" id="1.10.1200.10">
    <property type="entry name" value="ACP-like"/>
    <property type="match status" value="1"/>
</dbReference>
<accession>A0A6B3RKH8</accession>
<dbReference type="CDD" id="cd05930">
    <property type="entry name" value="A_NRPS"/>
    <property type="match status" value="1"/>
</dbReference>
<evidence type="ECO:0000259" key="5">
    <source>
        <dbReference type="PROSITE" id="PS50075"/>
    </source>
</evidence>
<dbReference type="SUPFAM" id="SSF52777">
    <property type="entry name" value="CoA-dependent acyltransferases"/>
    <property type="match status" value="2"/>
</dbReference>
<dbReference type="SUPFAM" id="SSF47336">
    <property type="entry name" value="ACP-like"/>
    <property type="match status" value="1"/>
</dbReference>
<dbReference type="InterPro" id="IPR029058">
    <property type="entry name" value="AB_hydrolase_fold"/>
</dbReference>
<name>A0A6B3RKH8_9RHOB</name>
<dbReference type="GO" id="GO:0043041">
    <property type="term" value="P:amino acid activation for nonribosomal peptide biosynthetic process"/>
    <property type="evidence" value="ECO:0007669"/>
    <property type="project" value="TreeGrafter"/>
</dbReference>
<dbReference type="GO" id="GO:0003824">
    <property type="term" value="F:catalytic activity"/>
    <property type="evidence" value="ECO:0007669"/>
    <property type="project" value="InterPro"/>
</dbReference>
<dbReference type="InterPro" id="IPR006162">
    <property type="entry name" value="Ppantetheine_attach_site"/>
</dbReference>
<dbReference type="InterPro" id="IPR001031">
    <property type="entry name" value="Thioesterase"/>
</dbReference>
<dbReference type="InterPro" id="IPR020806">
    <property type="entry name" value="PKS_PP-bd"/>
</dbReference>
<evidence type="ECO:0000256" key="2">
    <source>
        <dbReference type="ARBA" id="ARBA00022450"/>
    </source>
</evidence>
<dbReference type="Pfam" id="PF00975">
    <property type="entry name" value="Thioesterase"/>
    <property type="match status" value="1"/>
</dbReference>
<dbReference type="InterPro" id="IPR001242">
    <property type="entry name" value="Condensation_dom"/>
</dbReference>
<evidence type="ECO:0000256" key="3">
    <source>
        <dbReference type="ARBA" id="ARBA00022553"/>
    </source>
</evidence>
<dbReference type="GO" id="GO:0044550">
    <property type="term" value="P:secondary metabolite biosynthetic process"/>
    <property type="evidence" value="ECO:0007669"/>
    <property type="project" value="TreeGrafter"/>
</dbReference>
<evidence type="ECO:0000313" key="7">
    <source>
        <dbReference type="Proteomes" id="UP000481421"/>
    </source>
</evidence>
<dbReference type="SMART" id="SM00823">
    <property type="entry name" value="PKS_PP"/>
    <property type="match status" value="1"/>
</dbReference>
<sequence>MTLDLRLTGRQATGRAGAETAGGDASAAAGPREYALTPLQLGMVYESALAGRPWVNLEQVVVHLDDEVIEPEALREAWAEVAARHEALRLSILWRKRVTPVQVLRGQIEVALTVEDWSAIPARRREGMLAGYLAADREQGVDLEGAPAWRVLLAHLGPRQSVMVWTVHHALVDGRSMVIVLEEVFAALQGRALPPAPAVGFLDYVQAVASRDTAAAKAFFGAYLEGFDQPNPLTDAETGAAMTRRRHIQRRLDAALTEALGERAEAAGVTLGTVVQAAWGMVVARWTGRATAVFGSTRAGRYIVPGSQRTVGCLINTLPMKVQISPPRTTDTFLQGLREDALALRAHEHAALTDIKHWCGLPGTVSLFDSMVMFERASLNETLRGLGPQWAKRRVELLEEGALPLTLAAYGDAELLLSLEHDPEAVNDAKAGAMLGHLAEVLASLAKARSRTALTDLTMLPRPEEAAVLALGRPDQRLPRVDPCVSLRFADRVCEQPELTALKMVGNPEAINYAILDARVGALAARLVAAGAAPGQIVAICLPRGPQFIVAMLAILRVGAAFLPLDPSYPEALRHHMLSDSGCGLLLAPAGHDAPAGVRRVTPDPEPGSGQLPHPDLLPPDPDRLAYVIYTSGSTGVPKGVRVPMRALSAHASAIIAGFGLVPTDRVLQFASLSFDVSIEEIIPTLLAGATVILRDDGMAASVGLFLEEVARQGITVLNLPTAFWHVLVDEMARDSLVLPPAVRLVVVGGEQISPRALATWARIAPRPRWLNGYGPTETTITCTLHEPKRAEMAQEGGGEDIPIGRPTAHARAYVLAPDGSLAPTGAVGELWIGGEAVSEGYIGHSAQMAEAFLPDRFHGEGMMYRTGDMVRWRPDGVLAFLGRRDRQVKLRGFRIDLRHVERVLEREDSVGRALAQVLNAGSPAARLVAWVAGADGQPLPDAGALRAAVAEHLPPHMVPAILPVARFPRTPGGKIDVAALPAPEPAAMAGASASDDPVTQKIAALMAVTLGLEQVGPEDDFHDLGGHSLLAVQLIGRIEAELGHRLGVADLHRRPTPRGLARALTAAQAGPRYIIPIQPGGSRPPLFGVHVLGRNEEHFRPLAEALGPDQPVFGLTVGLLAQDTPIGVQETARAYADEIQRYFPQGPVSLGAVSLASYVAYELAQQLIRAGREVRVIAMFDSAGPGGRSRLSGRARVGVHLRQLYRRGPSHLAGIVANRWADVLYRVKKLRLRLQKRRGEAAAMTVDSFMVAAELAVQAYEVRPIHRPLSIFRAEENIFDSPQSAQNGLGWAPVAASGFEVIDVPGDHLSILQPPNVTVLAHHLSRLMADLPEG</sequence>
<dbReference type="PROSITE" id="PS00455">
    <property type="entry name" value="AMP_BINDING"/>
    <property type="match status" value="1"/>
</dbReference>
<dbReference type="GO" id="GO:0031177">
    <property type="term" value="F:phosphopantetheine binding"/>
    <property type="evidence" value="ECO:0007669"/>
    <property type="project" value="InterPro"/>
</dbReference>
<dbReference type="InterPro" id="IPR000873">
    <property type="entry name" value="AMP-dep_synth/lig_dom"/>
</dbReference>
<dbReference type="InterPro" id="IPR010071">
    <property type="entry name" value="AA_adenyl_dom"/>
</dbReference>
<keyword evidence="7" id="KW-1185">Reference proteome</keyword>
<reference evidence="6 7" key="1">
    <citation type="submission" date="2020-02" db="EMBL/GenBank/DDBJ databases">
        <title>Rhodobacter algicola sp. nov., isolated from microalga culture.</title>
        <authorList>
            <person name="Park C.-Y."/>
        </authorList>
    </citation>
    <scope>NUCLEOTIDE SEQUENCE [LARGE SCALE GENOMIC DNA]</scope>
    <source>
        <strain evidence="6 7">ETT8</strain>
    </source>
</reference>
<proteinExistence type="predicted"/>
<dbReference type="PANTHER" id="PTHR45527:SF1">
    <property type="entry name" value="FATTY ACID SYNTHASE"/>
    <property type="match status" value="1"/>
</dbReference>
<dbReference type="SUPFAM" id="SSF56801">
    <property type="entry name" value="Acetyl-CoA synthetase-like"/>
    <property type="match status" value="1"/>
</dbReference>
<dbReference type="PROSITE" id="PS50075">
    <property type="entry name" value="CARRIER"/>
    <property type="match status" value="1"/>
</dbReference>
<evidence type="ECO:0000256" key="1">
    <source>
        <dbReference type="ARBA" id="ARBA00001957"/>
    </source>
</evidence>